<accession>A0A914DEU2</accession>
<dbReference type="SUPFAM" id="SSF52096">
    <property type="entry name" value="ClpP/crotonase"/>
    <property type="match status" value="1"/>
</dbReference>
<protein>
    <submittedName>
        <fullName evidence="3">3-hydroxyisobutyryl-coenzyme A hydrolase</fullName>
    </submittedName>
</protein>
<dbReference type="GO" id="GO:0051750">
    <property type="term" value="F:delta(3,5)-delta(2,4)-dienoyl-CoA isomerase activity"/>
    <property type="evidence" value="ECO:0007669"/>
    <property type="project" value="TreeGrafter"/>
</dbReference>
<dbReference type="CDD" id="cd06558">
    <property type="entry name" value="crotonase-like"/>
    <property type="match status" value="1"/>
</dbReference>
<dbReference type="Proteomes" id="UP000887540">
    <property type="component" value="Unplaced"/>
</dbReference>
<dbReference type="Gene3D" id="3.90.226.10">
    <property type="entry name" value="2-enoyl-CoA Hydratase, Chain A, domain 1"/>
    <property type="match status" value="1"/>
</dbReference>
<dbReference type="InterPro" id="IPR045002">
    <property type="entry name" value="Ech1-like"/>
</dbReference>
<proteinExistence type="inferred from homology"/>
<sequence length="107" mass="12301">MNIRTTKSIVLLRKLCLYPRALRLNNPSVQFISTIPKCEQLEVVEKDHVFNVRLNRPESRNAFTLQLWKELRSVFDHLSDYSKCRAIVLSGNGKSFCAGLDLKHGLT</sequence>
<dbReference type="Pfam" id="PF00378">
    <property type="entry name" value="ECH_1"/>
    <property type="match status" value="1"/>
</dbReference>
<comment type="similarity">
    <text evidence="1">Belongs to the enoyl-CoA hydratase/isomerase family.</text>
</comment>
<evidence type="ECO:0000313" key="3">
    <source>
        <dbReference type="WBParaSite" id="ACRNAN_scaffold23163.g13635.t1"/>
    </source>
</evidence>
<dbReference type="InterPro" id="IPR001753">
    <property type="entry name" value="Enoyl-CoA_hydra/iso"/>
</dbReference>
<dbReference type="PANTHER" id="PTHR43149">
    <property type="entry name" value="ENOYL-COA HYDRATASE"/>
    <property type="match status" value="1"/>
</dbReference>
<organism evidence="2 3">
    <name type="scientific">Acrobeloides nanus</name>
    <dbReference type="NCBI Taxonomy" id="290746"/>
    <lineage>
        <taxon>Eukaryota</taxon>
        <taxon>Metazoa</taxon>
        <taxon>Ecdysozoa</taxon>
        <taxon>Nematoda</taxon>
        <taxon>Chromadorea</taxon>
        <taxon>Rhabditida</taxon>
        <taxon>Tylenchina</taxon>
        <taxon>Cephalobomorpha</taxon>
        <taxon>Cephaloboidea</taxon>
        <taxon>Cephalobidae</taxon>
        <taxon>Acrobeloides</taxon>
    </lineage>
</organism>
<reference evidence="3" key="1">
    <citation type="submission" date="2022-11" db="UniProtKB">
        <authorList>
            <consortium name="WormBaseParasite"/>
        </authorList>
    </citation>
    <scope>IDENTIFICATION</scope>
</reference>
<name>A0A914DEU2_9BILA</name>
<dbReference type="PANTHER" id="PTHR43149:SF1">
    <property type="entry name" value="DELTA(3,5)-DELTA(2,4)-DIENOYL-COA ISOMERASE, MITOCHONDRIAL"/>
    <property type="match status" value="1"/>
</dbReference>
<evidence type="ECO:0000256" key="1">
    <source>
        <dbReference type="ARBA" id="ARBA00005254"/>
    </source>
</evidence>
<evidence type="ECO:0000313" key="2">
    <source>
        <dbReference type="Proteomes" id="UP000887540"/>
    </source>
</evidence>
<dbReference type="InterPro" id="IPR029045">
    <property type="entry name" value="ClpP/crotonase-like_dom_sf"/>
</dbReference>
<keyword evidence="2" id="KW-1185">Reference proteome</keyword>
<dbReference type="AlphaFoldDB" id="A0A914DEU2"/>
<dbReference type="WBParaSite" id="ACRNAN_scaffold23163.g13635.t1">
    <property type="protein sequence ID" value="ACRNAN_scaffold23163.g13635.t1"/>
    <property type="gene ID" value="ACRNAN_scaffold23163.g13635"/>
</dbReference>
<dbReference type="GO" id="GO:0005739">
    <property type="term" value="C:mitochondrion"/>
    <property type="evidence" value="ECO:0007669"/>
    <property type="project" value="TreeGrafter"/>
</dbReference>